<dbReference type="Pfam" id="PF03198">
    <property type="entry name" value="Glyco_hydro_72"/>
    <property type="match status" value="1"/>
</dbReference>
<keyword evidence="7" id="KW-0378">Hydrolase</keyword>
<protein>
    <recommendedName>
        <fullName evidence="6">1,3-beta-glucanosyltransferase</fullName>
        <ecNumber evidence="6">2.4.1.-</ecNumber>
    </recommendedName>
</protein>
<comment type="similarity">
    <text evidence="2 6">Belongs to the glycosyl hydrolase 72 family.</text>
</comment>
<keyword evidence="4" id="KW-1015">Disulfide bond</keyword>
<comment type="caution">
    <text evidence="7">The sequence shown here is derived from an EMBL/GenBank/DDBJ whole genome shotgun (WGS) entry which is preliminary data.</text>
</comment>
<sequence>MEPITVRGNWFWKDTERFFIKGIHYQLHETVDDNDSKGSSIDVLSASSLPNLRKDIKLFRTLGVNTIQISAYDISNEHDKALDLLEKHGFYVILRILNIDEKGPGGKRTRGIFEKDFEPDFNTQRFYTPTLVLKMLHTIAQTLHHANILAYEVDASIVSSPNCSKLAECVRAAVRDAKRLLCHLPGARRIPVGVNIGHGSMLLLQPTYDYFLAGEPAERADFIASENYAWAGSHSSFQVSGWQNLFEGMLSHLPAPMYFATYGAAMYSPRTYEETLREGWAIEHGLVEVLEGGRRRPWHSFWYYRKRLKEVAERRKEEVSTAEVKDFEGWRGLFPTVNQQGGARAWFATDQLPQFPRDWDSVLRGLASSDL</sequence>
<keyword evidence="3" id="KW-0732">Signal</keyword>
<keyword evidence="5" id="KW-0325">Glycoprotein</keyword>
<dbReference type="SUPFAM" id="SSF51445">
    <property type="entry name" value="(Trans)glycosidases"/>
    <property type="match status" value="1"/>
</dbReference>
<dbReference type="GO" id="GO:0005886">
    <property type="term" value="C:plasma membrane"/>
    <property type="evidence" value="ECO:0007669"/>
    <property type="project" value="UniProtKB-SubCell"/>
</dbReference>
<dbReference type="GO" id="GO:0031505">
    <property type="term" value="P:fungal-type cell wall organization"/>
    <property type="evidence" value="ECO:0007669"/>
    <property type="project" value="TreeGrafter"/>
</dbReference>
<dbReference type="EC" id="2.4.1.-" evidence="6"/>
<keyword evidence="6" id="KW-0449">Lipoprotein</keyword>
<evidence type="ECO:0000256" key="1">
    <source>
        <dbReference type="ARBA" id="ARBA00004609"/>
    </source>
</evidence>
<keyword evidence="6" id="KW-0472">Membrane</keyword>
<evidence type="ECO:0000256" key="2">
    <source>
        <dbReference type="ARBA" id="ARBA00007528"/>
    </source>
</evidence>
<dbReference type="EMBL" id="MU003817">
    <property type="protein sequence ID" value="KAF2718984.1"/>
    <property type="molecule type" value="Genomic_DNA"/>
</dbReference>
<dbReference type="GO" id="GO:0071970">
    <property type="term" value="P:fungal-type cell wall (1-&gt;3)-beta-D-glucan biosynthetic process"/>
    <property type="evidence" value="ECO:0007669"/>
    <property type="project" value="TreeGrafter"/>
</dbReference>
<evidence type="ECO:0000256" key="5">
    <source>
        <dbReference type="ARBA" id="ARBA00023180"/>
    </source>
</evidence>
<comment type="subcellular location">
    <subcellularLocation>
        <location evidence="1 6">Cell membrane</location>
        <topology evidence="1 6">Lipid-anchor</topology>
        <topology evidence="1 6">GPI-anchor</topology>
    </subcellularLocation>
</comment>
<dbReference type="GO" id="GO:0042124">
    <property type="term" value="F:1,3-beta-glucanosyltransferase activity"/>
    <property type="evidence" value="ECO:0007669"/>
    <property type="project" value="TreeGrafter"/>
</dbReference>
<dbReference type="PANTHER" id="PTHR31468:SF2">
    <property type="entry name" value="1,3-BETA-GLUCANOSYLTRANSFERASE GAS1"/>
    <property type="match status" value="1"/>
</dbReference>
<keyword evidence="6" id="KW-0808">Transferase</keyword>
<evidence type="ECO:0000313" key="8">
    <source>
        <dbReference type="Proteomes" id="UP000799441"/>
    </source>
</evidence>
<keyword evidence="8" id="KW-1185">Reference proteome</keyword>
<dbReference type="Gene3D" id="3.20.20.80">
    <property type="entry name" value="Glycosidases"/>
    <property type="match status" value="1"/>
</dbReference>
<dbReference type="InterPro" id="IPR017853">
    <property type="entry name" value="GH"/>
</dbReference>
<comment type="function">
    <text evidence="6">Splits internally a 1,3-beta-glucan molecule and transfers the newly generated reducing end (the donor) to the non-reducing end of another 1,3-beta-glucan molecule (the acceptor) forming a 1,3-beta linkage, resulting in the elongation of 1,3-beta-glucan chains in the cell wall.</text>
</comment>
<dbReference type="GO" id="GO:0098552">
    <property type="term" value="C:side of membrane"/>
    <property type="evidence" value="ECO:0007669"/>
    <property type="project" value="UniProtKB-KW"/>
</dbReference>
<dbReference type="InterPro" id="IPR004886">
    <property type="entry name" value="Glucanosyltransferase"/>
</dbReference>
<name>A0A9P4Q6E2_9PEZI</name>
<organism evidence="7 8">
    <name type="scientific">Polychaeton citri CBS 116435</name>
    <dbReference type="NCBI Taxonomy" id="1314669"/>
    <lineage>
        <taxon>Eukaryota</taxon>
        <taxon>Fungi</taxon>
        <taxon>Dikarya</taxon>
        <taxon>Ascomycota</taxon>
        <taxon>Pezizomycotina</taxon>
        <taxon>Dothideomycetes</taxon>
        <taxon>Dothideomycetidae</taxon>
        <taxon>Capnodiales</taxon>
        <taxon>Capnodiaceae</taxon>
        <taxon>Polychaeton</taxon>
    </lineage>
</organism>
<proteinExistence type="inferred from homology"/>
<gene>
    <name evidence="7" type="ORF">K431DRAFT_229552</name>
</gene>
<evidence type="ECO:0000256" key="6">
    <source>
        <dbReference type="RuleBase" id="RU361209"/>
    </source>
</evidence>
<accession>A0A9P4Q6E2</accession>
<dbReference type="Proteomes" id="UP000799441">
    <property type="component" value="Unassembled WGS sequence"/>
</dbReference>
<dbReference type="AlphaFoldDB" id="A0A9P4Q6E2"/>
<evidence type="ECO:0000313" key="7">
    <source>
        <dbReference type="EMBL" id="KAF2718984.1"/>
    </source>
</evidence>
<evidence type="ECO:0000256" key="4">
    <source>
        <dbReference type="ARBA" id="ARBA00023157"/>
    </source>
</evidence>
<dbReference type="OrthoDB" id="1055148at2759"/>
<reference evidence="7" key="1">
    <citation type="journal article" date="2020" name="Stud. Mycol.">
        <title>101 Dothideomycetes genomes: a test case for predicting lifestyles and emergence of pathogens.</title>
        <authorList>
            <person name="Haridas S."/>
            <person name="Albert R."/>
            <person name="Binder M."/>
            <person name="Bloem J."/>
            <person name="Labutti K."/>
            <person name="Salamov A."/>
            <person name="Andreopoulos B."/>
            <person name="Baker S."/>
            <person name="Barry K."/>
            <person name="Bills G."/>
            <person name="Bluhm B."/>
            <person name="Cannon C."/>
            <person name="Castanera R."/>
            <person name="Culley D."/>
            <person name="Daum C."/>
            <person name="Ezra D."/>
            <person name="Gonzalez J."/>
            <person name="Henrissat B."/>
            <person name="Kuo A."/>
            <person name="Liang C."/>
            <person name="Lipzen A."/>
            <person name="Lutzoni F."/>
            <person name="Magnuson J."/>
            <person name="Mondo S."/>
            <person name="Nolan M."/>
            <person name="Ohm R."/>
            <person name="Pangilinan J."/>
            <person name="Park H.-J."/>
            <person name="Ramirez L."/>
            <person name="Alfaro M."/>
            <person name="Sun H."/>
            <person name="Tritt A."/>
            <person name="Yoshinaga Y."/>
            <person name="Zwiers L.-H."/>
            <person name="Turgeon B."/>
            <person name="Goodwin S."/>
            <person name="Spatafora J."/>
            <person name="Crous P."/>
            <person name="Grigoriev I."/>
        </authorList>
    </citation>
    <scope>NUCLEOTIDE SEQUENCE</scope>
    <source>
        <strain evidence="7">CBS 116435</strain>
    </source>
</reference>
<dbReference type="GO" id="GO:0016787">
    <property type="term" value="F:hydrolase activity"/>
    <property type="evidence" value="ECO:0007669"/>
    <property type="project" value="UniProtKB-KW"/>
</dbReference>
<keyword evidence="6" id="KW-0336">GPI-anchor</keyword>
<dbReference type="PANTHER" id="PTHR31468">
    <property type="entry name" value="1,3-BETA-GLUCANOSYLTRANSFERASE GAS1"/>
    <property type="match status" value="1"/>
</dbReference>
<evidence type="ECO:0000256" key="3">
    <source>
        <dbReference type="ARBA" id="ARBA00022729"/>
    </source>
</evidence>